<dbReference type="Proteomes" id="UP001530377">
    <property type="component" value="Unassembled WGS sequence"/>
</dbReference>
<evidence type="ECO:0000256" key="11">
    <source>
        <dbReference type="SAM" id="MobiDB-lite"/>
    </source>
</evidence>
<dbReference type="AlphaFoldDB" id="A0ABD3R9I6"/>
<dbReference type="EC" id="4.4.1.17" evidence="10"/>
<feature type="region of interest" description="Disordered" evidence="11">
    <location>
        <begin position="1"/>
        <end position="170"/>
    </location>
</feature>
<keyword evidence="7 10" id="KW-0496">Mitochondrion</keyword>
<evidence type="ECO:0000256" key="3">
    <source>
        <dbReference type="ARBA" id="ARBA00022617"/>
    </source>
</evidence>
<dbReference type="GO" id="GO:0004408">
    <property type="term" value="F:holocytochrome-c synthase activity"/>
    <property type="evidence" value="ECO:0007669"/>
    <property type="project" value="UniProtKB-EC"/>
</dbReference>
<comment type="similarity">
    <text evidence="2 10">Belongs to the cytochrome c-type heme lyase family.</text>
</comment>
<keyword evidence="13" id="KW-1185">Reference proteome</keyword>
<evidence type="ECO:0000313" key="13">
    <source>
        <dbReference type="Proteomes" id="UP001530377"/>
    </source>
</evidence>
<evidence type="ECO:0000256" key="5">
    <source>
        <dbReference type="ARBA" id="ARBA00022792"/>
    </source>
</evidence>
<sequence>MGAGQSNQRSTEPPSTLTSSPFSTADDGASSPTTDPNVAKSSSSSSGGGGGGRGGGVGGGCPMKNTDGSYRIMPGFASLFGGKHPPIAAAAADKREDDGASSSPSSSKQPPRRRLYDVYSRPVPLDPTNNMPVSNPDAIARNSLPSSRQSSPLPTERVSSTIPKGNEETWTYPSPQMFYNALARKGKLDPETKEEDMASVVAIHNCMNEGTWKRILQWEKVLTGGEDGGGTGGPRLTKFLGRPTDISPKAYIKNRLFGHPLPFDRHDWTVTRTGTDGIEEDVRYVIDYYHDDAAARVDDGSGLPDLDGDVGPNGGLRSLLVDVRPAVDGPHEIWGRVVLMPLARRGCRSMLECLLYGGRGFGDRSNFEPLPLIPSNSLRESLKDSEAVWENIKKDALMRKGVGAKDCEGQACASNSSPSAKGGDKDDVGITPSSILRGEGSTVDRENVQVMSREKATKFAATYSLILSRCEKSKNALRTCDSEEECRKAYAGMTVCAGQFMCPLQHSSFVASLETESTNEEMFEARINTAMEILGECVAEFDREASVAKSQFPALFDEVVSIGRKK</sequence>
<organism evidence="12 13">
    <name type="scientific">Cyclostephanos tholiformis</name>
    <dbReference type="NCBI Taxonomy" id="382380"/>
    <lineage>
        <taxon>Eukaryota</taxon>
        <taxon>Sar</taxon>
        <taxon>Stramenopiles</taxon>
        <taxon>Ochrophyta</taxon>
        <taxon>Bacillariophyta</taxon>
        <taxon>Coscinodiscophyceae</taxon>
        <taxon>Thalassiosirophycidae</taxon>
        <taxon>Stephanodiscales</taxon>
        <taxon>Stephanodiscaceae</taxon>
        <taxon>Cyclostephanos</taxon>
    </lineage>
</organism>
<comment type="caution">
    <text evidence="12">The sequence shown here is derived from an EMBL/GenBank/DDBJ whole genome shotgun (WGS) entry which is preliminary data.</text>
</comment>
<evidence type="ECO:0000256" key="2">
    <source>
        <dbReference type="ARBA" id="ARBA00007255"/>
    </source>
</evidence>
<dbReference type="InterPro" id="IPR000511">
    <property type="entry name" value="Holocyt_c/c1_synthase"/>
</dbReference>
<keyword evidence="6 10" id="KW-0408">Iron</keyword>
<evidence type="ECO:0000313" key="12">
    <source>
        <dbReference type="EMBL" id="KAL3809492.1"/>
    </source>
</evidence>
<feature type="compositionally biased region" description="Polar residues" evidence="11">
    <location>
        <begin position="30"/>
        <end position="40"/>
    </location>
</feature>
<dbReference type="PROSITE" id="PS00822">
    <property type="entry name" value="CYTO_HEME_LYASE_2"/>
    <property type="match status" value="1"/>
</dbReference>
<keyword evidence="9 10" id="KW-0456">Lyase</keyword>
<evidence type="ECO:0000256" key="9">
    <source>
        <dbReference type="ARBA" id="ARBA00023239"/>
    </source>
</evidence>
<feature type="compositionally biased region" description="Gly residues" evidence="11">
    <location>
        <begin position="46"/>
        <end position="61"/>
    </location>
</feature>
<keyword evidence="3 10" id="KW-0349">Heme</keyword>
<evidence type="ECO:0000256" key="4">
    <source>
        <dbReference type="ARBA" id="ARBA00022723"/>
    </source>
</evidence>
<dbReference type="EMBL" id="JALLPB020000401">
    <property type="protein sequence ID" value="KAL3809492.1"/>
    <property type="molecule type" value="Genomic_DNA"/>
</dbReference>
<dbReference type="GO" id="GO:0005743">
    <property type="term" value="C:mitochondrial inner membrane"/>
    <property type="evidence" value="ECO:0007669"/>
    <property type="project" value="UniProtKB-SubCell"/>
</dbReference>
<keyword evidence="5 10" id="KW-0999">Mitochondrion inner membrane</keyword>
<dbReference type="Pfam" id="PF01265">
    <property type="entry name" value="Cyto_heme_lyase"/>
    <property type="match status" value="1"/>
</dbReference>
<reference evidence="12 13" key="1">
    <citation type="submission" date="2024-10" db="EMBL/GenBank/DDBJ databases">
        <title>Updated reference genomes for cyclostephanoid diatoms.</title>
        <authorList>
            <person name="Roberts W.R."/>
            <person name="Alverson A.J."/>
        </authorList>
    </citation>
    <scope>NUCLEOTIDE SEQUENCE [LARGE SCALE GENOMIC DNA]</scope>
    <source>
        <strain evidence="12 13">AJA228-03</strain>
    </source>
</reference>
<comment type="function">
    <text evidence="10">Lyase that catalyzes the covalent linking of the heme group to the cytochrome C apoprotein to produce the mature functional cytochrome.</text>
</comment>
<evidence type="ECO:0000256" key="8">
    <source>
        <dbReference type="ARBA" id="ARBA00023136"/>
    </source>
</evidence>
<protein>
    <recommendedName>
        <fullName evidence="10">Holocytochrome c-type synthase</fullName>
        <ecNumber evidence="10">4.4.1.17</ecNumber>
    </recommendedName>
</protein>
<evidence type="ECO:0000256" key="6">
    <source>
        <dbReference type="ARBA" id="ARBA00023004"/>
    </source>
</evidence>
<dbReference type="GO" id="GO:0046872">
    <property type="term" value="F:metal ion binding"/>
    <property type="evidence" value="ECO:0007669"/>
    <property type="project" value="UniProtKB-KW"/>
</dbReference>
<evidence type="ECO:0000256" key="7">
    <source>
        <dbReference type="ARBA" id="ARBA00023128"/>
    </source>
</evidence>
<feature type="compositionally biased region" description="Polar residues" evidence="11">
    <location>
        <begin position="157"/>
        <end position="170"/>
    </location>
</feature>
<feature type="compositionally biased region" description="Low complexity" evidence="11">
    <location>
        <begin position="143"/>
        <end position="154"/>
    </location>
</feature>
<name>A0ABD3R9I6_9STRA</name>
<accession>A0ABD3R9I6</accession>
<comment type="catalytic activity">
    <reaction evidence="10">
        <text>holo-[cytochrome c] = apo-[cytochrome c] + heme b</text>
        <dbReference type="Rhea" id="RHEA:22648"/>
        <dbReference type="Rhea" id="RHEA-COMP:10725"/>
        <dbReference type="Rhea" id="RHEA-COMP:10726"/>
        <dbReference type="ChEBI" id="CHEBI:29950"/>
        <dbReference type="ChEBI" id="CHEBI:60344"/>
        <dbReference type="ChEBI" id="CHEBI:83739"/>
        <dbReference type="EC" id="4.4.1.17"/>
    </reaction>
</comment>
<gene>
    <name evidence="12" type="ORF">ACHAXA_007963</name>
</gene>
<comment type="subcellular location">
    <subcellularLocation>
        <location evidence="1 10">Mitochondrion inner membrane</location>
    </subcellularLocation>
</comment>
<dbReference type="PROSITE" id="PS00821">
    <property type="entry name" value="CYTO_HEME_LYASE_1"/>
    <property type="match status" value="1"/>
</dbReference>
<keyword evidence="8 10" id="KW-0472">Membrane</keyword>
<evidence type="ECO:0000256" key="1">
    <source>
        <dbReference type="ARBA" id="ARBA00004273"/>
    </source>
</evidence>
<feature type="region of interest" description="Disordered" evidence="11">
    <location>
        <begin position="410"/>
        <end position="442"/>
    </location>
</feature>
<dbReference type="PANTHER" id="PTHR12743:SF8">
    <property type="entry name" value="PROTEIN HRI1"/>
    <property type="match status" value="1"/>
</dbReference>
<dbReference type="PANTHER" id="PTHR12743">
    <property type="entry name" value="CYTOCHROME C1 HEME LYASE"/>
    <property type="match status" value="1"/>
</dbReference>
<keyword evidence="4 10" id="KW-0479">Metal-binding</keyword>
<feature type="compositionally biased region" description="Low complexity" evidence="11">
    <location>
        <begin position="10"/>
        <end position="24"/>
    </location>
</feature>
<evidence type="ECO:0000256" key="10">
    <source>
        <dbReference type="RuleBase" id="RU363130"/>
    </source>
</evidence>
<proteinExistence type="inferred from homology"/>